<dbReference type="GO" id="GO:0004151">
    <property type="term" value="F:dihydroorotase activity"/>
    <property type="evidence" value="ECO:0007669"/>
    <property type="project" value="InterPro"/>
</dbReference>
<proteinExistence type="inferred from homology"/>
<dbReference type="EMBL" id="FNOU01000001">
    <property type="protein sequence ID" value="SDX29642.1"/>
    <property type="molecule type" value="Genomic_DNA"/>
</dbReference>
<evidence type="ECO:0000256" key="4">
    <source>
        <dbReference type="ARBA" id="ARBA00022723"/>
    </source>
</evidence>
<dbReference type="PANTHER" id="PTHR43668">
    <property type="entry name" value="ALLANTOINASE"/>
    <property type="match status" value="1"/>
</dbReference>
<dbReference type="InterPro" id="IPR050138">
    <property type="entry name" value="DHOase/Allantoinase_Hydrolase"/>
</dbReference>
<evidence type="ECO:0000256" key="6">
    <source>
        <dbReference type="ARBA" id="ARBA00022975"/>
    </source>
</evidence>
<feature type="domain" description="Amidohydrolase-related" evidence="7">
    <location>
        <begin position="52"/>
        <end position="383"/>
    </location>
</feature>
<evidence type="ECO:0000256" key="1">
    <source>
        <dbReference type="ARBA" id="ARBA00001947"/>
    </source>
</evidence>
<sequence>MRTLISNVTIVDAEGIRVGKVMIEDDKIKKVYKENGRVQAAHDVEIDGRGKVLMPGFIDMHSHLRDPGLTQKEDFNTGLAAAVKGGFTTVVAMANTRPVMDNAPLMAETLDRAAAVGLADVIQVAAVTEGFGTEKTVNFKALRELTPIFSNDGYNVDDGAIMKKALNASKKYNFILATHCEPETETVQRDIELLRATKGAHLHVCHISKKATLEAIMAAKADGLDITCEVTPHHLYASALEYRVHPPFRSWGDRRALIEGALNGDIDICGTDHAPHTDADKIAGAPGINNFETAFAMYHTVFKGAGIPITRLSEMMSAAPAARLGLKAGLVKEKYPADLVLVDLEDSWKVDPKAFVSKSHNTPFVGERLTGRVLLTFKGGKIVYDHGPII</sequence>
<dbReference type="GO" id="GO:0005737">
    <property type="term" value="C:cytoplasm"/>
    <property type="evidence" value="ECO:0007669"/>
    <property type="project" value="TreeGrafter"/>
</dbReference>
<evidence type="ECO:0000256" key="2">
    <source>
        <dbReference type="ARBA" id="ARBA00002368"/>
    </source>
</evidence>
<comment type="function">
    <text evidence="2">Catalyzes the reversible cyclization of carbamoyl aspartate to dihydroorotate.</text>
</comment>
<keyword evidence="6" id="KW-0665">Pyrimidine biosynthesis</keyword>
<dbReference type="RefSeq" id="WP_090242250.1">
    <property type="nucleotide sequence ID" value="NZ_FNOU01000001.1"/>
</dbReference>
<dbReference type="InterPro" id="IPR004722">
    <property type="entry name" value="DHOase"/>
</dbReference>
<gene>
    <name evidence="8" type="ORF">SAMN04488579_10160</name>
</gene>
<evidence type="ECO:0000313" key="8">
    <source>
        <dbReference type="EMBL" id="SDX29642.1"/>
    </source>
</evidence>
<dbReference type="InterPro" id="IPR011059">
    <property type="entry name" value="Metal-dep_hydrolase_composite"/>
</dbReference>
<dbReference type="PANTHER" id="PTHR43668:SF2">
    <property type="entry name" value="ALLANTOINASE"/>
    <property type="match status" value="1"/>
</dbReference>
<dbReference type="Proteomes" id="UP000199652">
    <property type="component" value="Unassembled WGS sequence"/>
</dbReference>
<evidence type="ECO:0000256" key="5">
    <source>
        <dbReference type="ARBA" id="ARBA00022801"/>
    </source>
</evidence>
<keyword evidence="4" id="KW-0479">Metal-binding</keyword>
<dbReference type="Pfam" id="PF01979">
    <property type="entry name" value="Amidohydro_1"/>
    <property type="match status" value="1"/>
</dbReference>
<organism evidence="8 9">
    <name type="scientific">Eubacterium barkeri</name>
    <name type="common">Clostridium barkeri</name>
    <dbReference type="NCBI Taxonomy" id="1528"/>
    <lineage>
        <taxon>Bacteria</taxon>
        <taxon>Bacillati</taxon>
        <taxon>Bacillota</taxon>
        <taxon>Clostridia</taxon>
        <taxon>Eubacteriales</taxon>
        <taxon>Eubacteriaceae</taxon>
        <taxon>Eubacterium</taxon>
    </lineage>
</organism>
<evidence type="ECO:0000256" key="3">
    <source>
        <dbReference type="ARBA" id="ARBA00010286"/>
    </source>
</evidence>
<evidence type="ECO:0000259" key="7">
    <source>
        <dbReference type="Pfam" id="PF01979"/>
    </source>
</evidence>
<dbReference type="Gene3D" id="2.30.40.10">
    <property type="entry name" value="Urease, subunit C, domain 1"/>
    <property type="match status" value="1"/>
</dbReference>
<dbReference type="CDD" id="cd01317">
    <property type="entry name" value="DHOase_IIa"/>
    <property type="match status" value="1"/>
</dbReference>
<name>A0A1H3AIU5_EUBBA</name>
<dbReference type="STRING" id="1528.SAMN04488579_10160"/>
<dbReference type="GO" id="GO:0004038">
    <property type="term" value="F:allantoinase activity"/>
    <property type="evidence" value="ECO:0007669"/>
    <property type="project" value="TreeGrafter"/>
</dbReference>
<dbReference type="AlphaFoldDB" id="A0A1H3AIU5"/>
<keyword evidence="9" id="KW-1185">Reference proteome</keyword>
<dbReference type="PROSITE" id="PS00483">
    <property type="entry name" value="DIHYDROOROTASE_2"/>
    <property type="match status" value="1"/>
</dbReference>
<dbReference type="GO" id="GO:0006145">
    <property type="term" value="P:purine nucleobase catabolic process"/>
    <property type="evidence" value="ECO:0007669"/>
    <property type="project" value="TreeGrafter"/>
</dbReference>
<dbReference type="GO" id="GO:0006221">
    <property type="term" value="P:pyrimidine nucleotide biosynthetic process"/>
    <property type="evidence" value="ECO:0007669"/>
    <property type="project" value="UniProtKB-KW"/>
</dbReference>
<evidence type="ECO:0000313" key="9">
    <source>
        <dbReference type="Proteomes" id="UP000199652"/>
    </source>
</evidence>
<reference evidence="9" key="1">
    <citation type="submission" date="2016-10" db="EMBL/GenBank/DDBJ databases">
        <authorList>
            <person name="Varghese N."/>
            <person name="Submissions S."/>
        </authorList>
    </citation>
    <scope>NUCLEOTIDE SEQUENCE [LARGE SCALE GENOMIC DNA]</scope>
    <source>
        <strain evidence="9">VPI 5359</strain>
    </source>
</reference>
<comment type="similarity">
    <text evidence="3">Belongs to the metallo-dependent hydrolases superfamily. DHOase family. Class I DHOase subfamily.</text>
</comment>
<dbReference type="OrthoDB" id="9765462at2"/>
<dbReference type="InterPro" id="IPR006680">
    <property type="entry name" value="Amidohydro-rel"/>
</dbReference>
<dbReference type="SUPFAM" id="SSF51556">
    <property type="entry name" value="Metallo-dependent hydrolases"/>
    <property type="match status" value="1"/>
</dbReference>
<keyword evidence="5" id="KW-0378">Hydrolase</keyword>
<protein>
    <submittedName>
        <fullName evidence="8">Dihydroorotase</fullName>
    </submittedName>
</protein>
<dbReference type="Gene3D" id="3.20.20.140">
    <property type="entry name" value="Metal-dependent hydrolases"/>
    <property type="match status" value="2"/>
</dbReference>
<dbReference type="SUPFAM" id="SSF51338">
    <property type="entry name" value="Composite domain of metallo-dependent hydrolases"/>
    <property type="match status" value="1"/>
</dbReference>
<comment type="cofactor">
    <cofactor evidence="1">
        <name>Zn(2+)</name>
        <dbReference type="ChEBI" id="CHEBI:29105"/>
    </cofactor>
</comment>
<dbReference type="InterPro" id="IPR032466">
    <property type="entry name" value="Metal_Hydrolase"/>
</dbReference>
<accession>A0A1H3AIU5</accession>
<dbReference type="InterPro" id="IPR002195">
    <property type="entry name" value="Dihydroorotase_CS"/>
</dbReference>
<dbReference type="GO" id="GO:0046872">
    <property type="term" value="F:metal ion binding"/>
    <property type="evidence" value="ECO:0007669"/>
    <property type="project" value="UniProtKB-KW"/>
</dbReference>